<dbReference type="Pfam" id="PF20247">
    <property type="entry name" value="DUF6602"/>
    <property type="match status" value="1"/>
</dbReference>
<dbReference type="InterPro" id="IPR046537">
    <property type="entry name" value="DUF6602"/>
</dbReference>
<organism evidence="2 3">
    <name type="scientific">Candidatus Desulfovibrio kirbyi</name>
    <dbReference type="NCBI Taxonomy" id="2696086"/>
    <lineage>
        <taxon>Bacteria</taxon>
        <taxon>Pseudomonadati</taxon>
        <taxon>Thermodesulfobacteriota</taxon>
        <taxon>Desulfovibrionia</taxon>
        <taxon>Desulfovibrionales</taxon>
        <taxon>Desulfovibrionaceae</taxon>
        <taxon>Desulfovibrio</taxon>
    </lineage>
</organism>
<dbReference type="AlphaFoldDB" id="A0A6L2R760"/>
<gene>
    <name evidence="2" type="ORF">ZNDK_1151</name>
</gene>
<proteinExistence type="predicted"/>
<dbReference type="CDD" id="cd21173">
    <property type="entry name" value="NucC-like"/>
    <property type="match status" value="1"/>
</dbReference>
<accession>A0A6L2R760</accession>
<evidence type="ECO:0000259" key="1">
    <source>
        <dbReference type="Pfam" id="PF20247"/>
    </source>
</evidence>
<evidence type="ECO:0000313" key="3">
    <source>
        <dbReference type="Proteomes" id="UP000505077"/>
    </source>
</evidence>
<reference evidence="2 3" key="1">
    <citation type="journal article" date="2020" name="ISME J.">
        <title>Parallel Reductive Genome Evolution in Desulfovibrio Ectosymbionts Independently Acquired by Trichonympha Protists in the Termite Gut.</title>
        <authorList>
            <person name="Takeuchi M."/>
            <person name="Kuwahara H."/>
            <person name="Murakami T."/>
            <person name="Takahashi K."/>
            <person name="Kajitani R."/>
            <person name="Toyoda A."/>
            <person name="Itoh T."/>
            <person name="Ohkuma M."/>
            <person name="Hongoh Y."/>
        </authorList>
    </citation>
    <scope>NUCLEOTIDE SEQUENCE [LARGE SCALE GENOMIC DNA]</scope>
    <source>
        <strain evidence="2">ZnDsv-02</strain>
    </source>
</reference>
<name>A0A6L2R760_9BACT</name>
<protein>
    <recommendedName>
        <fullName evidence="1">DUF6602 domain-containing protein</fullName>
    </recommendedName>
</protein>
<sequence length="274" mass="31376">MKFLQALRNVSSKLSAEFEDSKLFEHSAEKGEFREEIISQLLRPFLPNCYAMGTGQIISCDGNTSKQIDIVIYDNVYSNVLFKNRKDNLFPCESVYGEIEIKSMLSTDELIKSLDNIASLKKLNRQDSTILDISPTYHLNIGEGLTASNDKLNPYICMIFCFDGLSLTTLVDKLNDEMSARDSSELPDFIFCSKKKYMIIKAGSKFYPTPKGTDFDKFFGINSFDDTIPMMFVTLNTCLNQIRLKALNYNDYWSKLFNEIKNKNDEELSNKEQT</sequence>
<dbReference type="EMBL" id="BLLL01000014">
    <property type="protein sequence ID" value="GFH63380.1"/>
    <property type="molecule type" value="Genomic_DNA"/>
</dbReference>
<dbReference type="Proteomes" id="UP000505077">
    <property type="component" value="Unassembled WGS sequence"/>
</dbReference>
<feature type="domain" description="DUF6602" evidence="1">
    <location>
        <begin position="20"/>
        <end position="123"/>
    </location>
</feature>
<comment type="caution">
    <text evidence="2">The sequence shown here is derived from an EMBL/GenBank/DDBJ whole genome shotgun (WGS) entry which is preliminary data.</text>
</comment>
<evidence type="ECO:0000313" key="2">
    <source>
        <dbReference type="EMBL" id="GFH63380.1"/>
    </source>
</evidence>